<organism evidence="1 2">
    <name type="scientific">Marinomonas ushuaiensis DSM 15871</name>
    <dbReference type="NCBI Taxonomy" id="1122207"/>
    <lineage>
        <taxon>Bacteria</taxon>
        <taxon>Pseudomonadati</taxon>
        <taxon>Pseudomonadota</taxon>
        <taxon>Gammaproteobacteria</taxon>
        <taxon>Oceanospirillales</taxon>
        <taxon>Oceanospirillaceae</taxon>
        <taxon>Marinomonas</taxon>
    </lineage>
</organism>
<dbReference type="STRING" id="1122207.MUS1_13115"/>
<proteinExistence type="predicted"/>
<comment type="caution">
    <text evidence="1">The sequence shown here is derived from an EMBL/GenBank/DDBJ whole genome shotgun (WGS) entry which is preliminary data.</text>
</comment>
<dbReference type="AlphaFoldDB" id="X7E707"/>
<gene>
    <name evidence="1" type="ORF">MUS1_13115</name>
</gene>
<dbReference type="Proteomes" id="UP000054058">
    <property type="component" value="Unassembled WGS sequence"/>
</dbReference>
<evidence type="ECO:0000313" key="2">
    <source>
        <dbReference type="Proteomes" id="UP000054058"/>
    </source>
</evidence>
<dbReference type="EMBL" id="JAMB01000006">
    <property type="protein sequence ID" value="ETX10913.1"/>
    <property type="molecule type" value="Genomic_DNA"/>
</dbReference>
<reference evidence="1 2" key="1">
    <citation type="submission" date="2014-01" db="EMBL/GenBank/DDBJ databases">
        <title>Marinomonas ushuaiensis DSM 15871 Genome Sequencing.</title>
        <authorList>
            <person name="Lai Q."/>
            <person name="Shao Z.S."/>
        </authorList>
    </citation>
    <scope>NUCLEOTIDE SEQUENCE [LARGE SCALE GENOMIC DNA]</scope>
    <source>
        <strain evidence="1 2">DSM 15871</strain>
    </source>
</reference>
<sequence length="37" mass="4171">MRRAFAVKAMLFIFWKVVVAVFTNGGFTFCIADIAQT</sequence>
<protein>
    <submittedName>
        <fullName evidence="1">Uncharacterized protein</fullName>
    </submittedName>
</protein>
<accession>X7E707</accession>
<evidence type="ECO:0000313" key="1">
    <source>
        <dbReference type="EMBL" id="ETX10913.1"/>
    </source>
</evidence>
<name>X7E707_9GAMM</name>
<keyword evidence="2" id="KW-1185">Reference proteome</keyword>